<reference evidence="1" key="1">
    <citation type="journal article" date="2014" name="Front. Microbiol.">
        <title>High frequency of phylogenetically diverse reductive dehalogenase-homologous genes in deep subseafloor sedimentary metagenomes.</title>
        <authorList>
            <person name="Kawai M."/>
            <person name="Futagami T."/>
            <person name="Toyoda A."/>
            <person name="Takaki Y."/>
            <person name="Nishi S."/>
            <person name="Hori S."/>
            <person name="Arai W."/>
            <person name="Tsubouchi T."/>
            <person name="Morono Y."/>
            <person name="Uchiyama I."/>
            <person name="Ito T."/>
            <person name="Fujiyama A."/>
            <person name="Inagaki F."/>
            <person name="Takami H."/>
        </authorList>
    </citation>
    <scope>NUCLEOTIDE SEQUENCE</scope>
    <source>
        <strain evidence="1">Expedition CK06-06</strain>
    </source>
</reference>
<dbReference type="EMBL" id="BART01015004">
    <property type="protein sequence ID" value="GAG79344.1"/>
    <property type="molecule type" value="Genomic_DNA"/>
</dbReference>
<sequence length="54" mass="5855">FADALPKTRSGKIMRRILKAIASGTEIGNVTTLADPSVVDVLLEERKKMDIEVG</sequence>
<evidence type="ECO:0000313" key="1">
    <source>
        <dbReference type="EMBL" id="GAG79344.1"/>
    </source>
</evidence>
<dbReference type="GO" id="GO:0006085">
    <property type="term" value="P:acetyl-CoA biosynthetic process"/>
    <property type="evidence" value="ECO:0007669"/>
    <property type="project" value="TreeGrafter"/>
</dbReference>
<accession>X1ABS7</accession>
<dbReference type="Gene3D" id="3.30.300.30">
    <property type="match status" value="1"/>
</dbReference>
<gene>
    <name evidence="1" type="ORF">S01H4_29390</name>
</gene>
<evidence type="ECO:0008006" key="2">
    <source>
        <dbReference type="Google" id="ProtNLM"/>
    </source>
</evidence>
<dbReference type="InterPro" id="IPR045851">
    <property type="entry name" value="AMP-bd_C_sf"/>
</dbReference>
<proteinExistence type="predicted"/>
<dbReference type="SUPFAM" id="SSF56801">
    <property type="entry name" value="Acetyl-CoA synthetase-like"/>
    <property type="match status" value="1"/>
</dbReference>
<dbReference type="PANTHER" id="PTHR24095">
    <property type="entry name" value="ACETYL-COENZYME A SYNTHETASE"/>
    <property type="match status" value="1"/>
</dbReference>
<dbReference type="PANTHER" id="PTHR24095:SF14">
    <property type="entry name" value="ACETYL-COENZYME A SYNTHETASE 1"/>
    <property type="match status" value="1"/>
</dbReference>
<feature type="non-terminal residue" evidence="1">
    <location>
        <position position="1"/>
    </location>
</feature>
<organism evidence="1">
    <name type="scientific">marine sediment metagenome</name>
    <dbReference type="NCBI Taxonomy" id="412755"/>
    <lineage>
        <taxon>unclassified sequences</taxon>
        <taxon>metagenomes</taxon>
        <taxon>ecological metagenomes</taxon>
    </lineage>
</organism>
<protein>
    <recommendedName>
        <fullName evidence="2">AMP-binding enzyme C-terminal domain-containing protein</fullName>
    </recommendedName>
</protein>
<comment type="caution">
    <text evidence="1">The sequence shown here is derived from an EMBL/GenBank/DDBJ whole genome shotgun (WGS) entry which is preliminary data.</text>
</comment>
<dbReference type="AlphaFoldDB" id="X1ABS7"/>
<name>X1ABS7_9ZZZZ</name>
<dbReference type="GO" id="GO:0003987">
    <property type="term" value="F:acetate-CoA ligase activity"/>
    <property type="evidence" value="ECO:0007669"/>
    <property type="project" value="TreeGrafter"/>
</dbReference>